<evidence type="ECO:0000313" key="5">
    <source>
        <dbReference type="Proteomes" id="UP000535020"/>
    </source>
</evidence>
<keyword evidence="5" id="KW-1185">Reference proteome</keyword>
<evidence type="ECO:0008006" key="6">
    <source>
        <dbReference type="Google" id="ProtNLM"/>
    </source>
</evidence>
<dbReference type="PANTHER" id="PTHR38465">
    <property type="entry name" value="HTH-TYPE TRANSCRIPTIONAL REGULATOR MJ1563-RELATED"/>
    <property type="match status" value="1"/>
</dbReference>
<keyword evidence="1" id="KW-0805">Transcription regulation</keyword>
<name>A0A7Y8Y4W0_9FLAO</name>
<dbReference type="GO" id="GO:0003677">
    <property type="term" value="F:DNA binding"/>
    <property type="evidence" value="ECO:0007669"/>
    <property type="project" value="UniProtKB-KW"/>
</dbReference>
<dbReference type="Gene3D" id="1.10.10.10">
    <property type="entry name" value="Winged helix-like DNA-binding domain superfamily/Winged helix DNA-binding domain"/>
    <property type="match status" value="1"/>
</dbReference>
<dbReference type="SUPFAM" id="SSF46785">
    <property type="entry name" value="Winged helix' DNA-binding domain"/>
    <property type="match status" value="1"/>
</dbReference>
<gene>
    <name evidence="4" type="ORF">HZF10_10390</name>
</gene>
<evidence type="ECO:0000256" key="2">
    <source>
        <dbReference type="ARBA" id="ARBA00023125"/>
    </source>
</evidence>
<dbReference type="Proteomes" id="UP000535020">
    <property type="component" value="Unassembled WGS sequence"/>
</dbReference>
<comment type="caution">
    <text evidence="4">The sequence shown here is derived from an EMBL/GenBank/DDBJ whole genome shotgun (WGS) entry which is preliminary data.</text>
</comment>
<dbReference type="InterPro" id="IPR036388">
    <property type="entry name" value="WH-like_DNA-bd_sf"/>
</dbReference>
<dbReference type="InterPro" id="IPR052362">
    <property type="entry name" value="HTH-GbsR_regulator"/>
</dbReference>
<accession>A0A7Y8Y4W0</accession>
<keyword evidence="2" id="KW-0238">DNA-binding</keyword>
<dbReference type="PANTHER" id="PTHR38465:SF1">
    <property type="entry name" value="HTH-TYPE TRANSCRIPTIONAL REGULATOR MJ1563-RELATED"/>
    <property type="match status" value="1"/>
</dbReference>
<dbReference type="AlphaFoldDB" id="A0A7Y8Y4W0"/>
<dbReference type="EMBL" id="JACBJI010000004">
    <property type="protein sequence ID" value="NYA71330.1"/>
    <property type="molecule type" value="Genomic_DNA"/>
</dbReference>
<evidence type="ECO:0000256" key="1">
    <source>
        <dbReference type="ARBA" id="ARBA00023015"/>
    </source>
</evidence>
<dbReference type="RefSeq" id="WP_176006144.1">
    <property type="nucleotide sequence ID" value="NZ_JABWMI010000011.1"/>
</dbReference>
<keyword evidence="3" id="KW-0804">Transcription</keyword>
<dbReference type="InterPro" id="IPR036390">
    <property type="entry name" value="WH_DNA-bd_sf"/>
</dbReference>
<evidence type="ECO:0000313" key="4">
    <source>
        <dbReference type="EMBL" id="NYA71330.1"/>
    </source>
</evidence>
<protein>
    <recommendedName>
        <fullName evidence="6">DNA-binding transcriptional regulator GbsR, MarR family</fullName>
    </recommendedName>
</protein>
<evidence type="ECO:0000256" key="3">
    <source>
        <dbReference type="ARBA" id="ARBA00023163"/>
    </source>
</evidence>
<reference evidence="4 5" key="1">
    <citation type="submission" date="2020-07" db="EMBL/GenBank/DDBJ databases">
        <authorList>
            <person name="Sun Q."/>
        </authorList>
    </citation>
    <scope>NUCLEOTIDE SEQUENCE [LARGE SCALE GENOMIC DNA]</scope>
    <source>
        <strain evidence="4 5">MAH-1</strain>
    </source>
</reference>
<proteinExistence type="predicted"/>
<organism evidence="4 5">
    <name type="scientific">Flavobacterium agri</name>
    <dbReference type="NCBI Taxonomy" id="2743471"/>
    <lineage>
        <taxon>Bacteria</taxon>
        <taxon>Pseudomonadati</taxon>
        <taxon>Bacteroidota</taxon>
        <taxon>Flavobacteriia</taxon>
        <taxon>Flavobacteriales</taxon>
        <taxon>Flavobacteriaceae</taxon>
        <taxon>Flavobacterium</taxon>
    </lineage>
</organism>
<sequence length="162" mass="19091">MDLQKEKEELIEMFGVHFETLYHLPPLASRILGLIIVDGRTPGFTFESLVEITGASKSSVSTAVNLLLKLGKITYITVSGDRKKYYRPAPFSDRLDNYQRMLQFEKRLIERMLAYTEKTQHEYKYENIENIKAYQSHVLKVEELLQKTVERFRQIEEKNKKK</sequence>